<name>A0A6N7XS56_9FIRM</name>
<accession>A0A6N7XS56</accession>
<dbReference type="PANTHER" id="PTHR22550:SF5">
    <property type="entry name" value="LEUCINE ZIPPER PROTEIN 4"/>
    <property type="match status" value="1"/>
</dbReference>
<dbReference type="Proteomes" id="UP000469523">
    <property type="component" value="Unassembled WGS sequence"/>
</dbReference>
<feature type="transmembrane region" description="Helical" evidence="3">
    <location>
        <begin position="336"/>
        <end position="354"/>
    </location>
</feature>
<dbReference type="InterPro" id="IPR004995">
    <property type="entry name" value="Spore_Ger"/>
</dbReference>
<sequence>MQKIILKDIENNLKVIEELFKDCYDIIIRRIEVGDVYRVKMAIVYIDGLINKDHISEYTIGALLSEEEVKNFSLQGFKSKLTDIIYKEVLYSSELSEEHHMDKIIDIILSGDTVLFIDGMEQAIIIGSKGWATRGISEPETETVVRGPREGFTEVLKINTTLIRRRIRDTNLKITMQKVGRRSKTDVAVIYMDDIVDKGVLQEVNERIRSIDIDAIQDSSMLENLIEDNYLSAFPQIENTERPDSVAAALCEGRIAIIVDNSPFALIVPATIGTLFQSSEDYYNRWTESQILRSLRLVAFFLCVLSPALYISIISYHPGILPTKLTYYLAASRINVPFPSVVETFLMEITIELIRESGTRISGPIGTTIGIVGGLIIGQAAVEAGIVSSILIIIVAVTTISSFAIPSYEFASGLRVWRFLLIIFAAFLGLYGVMLGLIVLITHLIKLNSFGVPFTSPYSGLGISQGELKDTLFKSPIQYLEERPTFTKPRNKVRMRRTWKDERD</sequence>
<evidence type="ECO:0000256" key="1">
    <source>
        <dbReference type="ARBA" id="ARBA00005278"/>
    </source>
</evidence>
<comment type="caution">
    <text evidence="4">The sequence shown here is derived from an EMBL/GenBank/DDBJ whole genome shotgun (WGS) entry which is preliminary data.</text>
</comment>
<feature type="transmembrane region" description="Helical" evidence="3">
    <location>
        <begin position="386"/>
        <end position="405"/>
    </location>
</feature>
<dbReference type="GO" id="GO:0016020">
    <property type="term" value="C:membrane"/>
    <property type="evidence" value="ECO:0007669"/>
    <property type="project" value="InterPro"/>
</dbReference>
<dbReference type="RefSeq" id="WP_154439022.1">
    <property type="nucleotide sequence ID" value="NZ_VUNQ01000005.1"/>
</dbReference>
<dbReference type="EMBL" id="VUNQ01000005">
    <property type="protein sequence ID" value="MSU00597.1"/>
    <property type="molecule type" value="Genomic_DNA"/>
</dbReference>
<proteinExistence type="inferred from homology"/>
<dbReference type="AlphaFoldDB" id="A0A6N7XS56"/>
<feature type="transmembrane region" description="Helical" evidence="3">
    <location>
        <begin position="361"/>
        <end position="380"/>
    </location>
</feature>
<dbReference type="GO" id="GO:0009847">
    <property type="term" value="P:spore germination"/>
    <property type="evidence" value="ECO:0007669"/>
    <property type="project" value="InterPro"/>
</dbReference>
<keyword evidence="2 3" id="KW-0472">Membrane</keyword>
<dbReference type="Pfam" id="PF03323">
    <property type="entry name" value="GerA"/>
    <property type="match status" value="1"/>
</dbReference>
<protein>
    <submittedName>
        <fullName evidence="4">Spore germination protein</fullName>
    </submittedName>
</protein>
<keyword evidence="3" id="KW-0812">Transmembrane</keyword>
<keyword evidence="3" id="KW-1133">Transmembrane helix</keyword>
<dbReference type="PIRSF" id="PIRSF005690">
    <property type="entry name" value="GerBA"/>
    <property type="match status" value="1"/>
</dbReference>
<dbReference type="InterPro" id="IPR050768">
    <property type="entry name" value="UPF0353/GerABKA_families"/>
</dbReference>
<keyword evidence="5" id="KW-1185">Reference proteome</keyword>
<evidence type="ECO:0000313" key="4">
    <source>
        <dbReference type="EMBL" id="MSU00597.1"/>
    </source>
</evidence>
<reference evidence="4 5" key="1">
    <citation type="submission" date="2019-09" db="EMBL/GenBank/DDBJ databases">
        <title>In-depth cultivation of the pig gut microbiome towards novel bacterial diversity and tailored functional studies.</title>
        <authorList>
            <person name="Wylensek D."/>
            <person name="Hitch T.C.A."/>
            <person name="Clavel T."/>
        </authorList>
    </citation>
    <scope>NUCLEOTIDE SEQUENCE [LARGE SCALE GENOMIC DNA]</scope>
    <source>
        <strain evidence="4 5">WCA3-693-APC-4?</strain>
    </source>
</reference>
<organism evidence="4 5">
    <name type="scientific">Tissierella pigra</name>
    <dbReference type="NCBI Taxonomy" id="2607614"/>
    <lineage>
        <taxon>Bacteria</taxon>
        <taxon>Bacillati</taxon>
        <taxon>Bacillota</taxon>
        <taxon>Tissierellia</taxon>
        <taxon>Tissierellales</taxon>
        <taxon>Tissierellaceae</taxon>
        <taxon>Tissierella</taxon>
    </lineage>
</organism>
<evidence type="ECO:0000313" key="5">
    <source>
        <dbReference type="Proteomes" id="UP000469523"/>
    </source>
</evidence>
<evidence type="ECO:0000256" key="3">
    <source>
        <dbReference type="SAM" id="Phobius"/>
    </source>
</evidence>
<gene>
    <name evidence="4" type="ORF">FYJ83_03830</name>
</gene>
<comment type="similarity">
    <text evidence="1">Belongs to the GerABKA family.</text>
</comment>
<evidence type="ECO:0000256" key="2">
    <source>
        <dbReference type="ARBA" id="ARBA00023136"/>
    </source>
</evidence>
<dbReference type="PANTHER" id="PTHR22550">
    <property type="entry name" value="SPORE GERMINATION PROTEIN"/>
    <property type="match status" value="1"/>
</dbReference>
<feature type="transmembrane region" description="Helical" evidence="3">
    <location>
        <begin position="295"/>
        <end position="316"/>
    </location>
</feature>
<feature type="transmembrane region" description="Helical" evidence="3">
    <location>
        <begin position="417"/>
        <end position="445"/>
    </location>
</feature>